<name>A0A2H0U8M8_9BACT</name>
<protein>
    <recommendedName>
        <fullName evidence="4 5">Large ribosomal subunit protein uL10</fullName>
    </recommendedName>
</protein>
<keyword evidence="5" id="KW-0694">RNA-binding</keyword>
<dbReference type="InterPro" id="IPR022973">
    <property type="entry name" value="Ribosomal_uL10_bac"/>
</dbReference>
<sequence>MAKTREQKAELVQKLEDAFKSAASSVFVHFTGLSVSDESEVRRGLRAEGVRYFVAKKTLIRRALEKLGHKHEDVPLEGEVAIAYLSADAPAKAGGAAGDVTAPARLVHEFGNKFSGKLNILGGLFESRLVGQSEMTEIATIPPMQTLRGMFVNVINSPIQGLAVALNAIAEKEH</sequence>
<keyword evidence="3 5" id="KW-0687">Ribonucleoprotein</keyword>
<dbReference type="InterPro" id="IPR043141">
    <property type="entry name" value="Ribosomal_uL10-like_sf"/>
</dbReference>
<evidence type="ECO:0000256" key="5">
    <source>
        <dbReference type="HAMAP-Rule" id="MF_00362"/>
    </source>
</evidence>
<dbReference type="AlphaFoldDB" id="A0A2H0U8M8"/>
<dbReference type="EMBL" id="PFBM01000007">
    <property type="protein sequence ID" value="PIR82730.1"/>
    <property type="molecule type" value="Genomic_DNA"/>
</dbReference>
<organism evidence="6 7">
    <name type="scientific">Candidatus Kaiserbacteria bacterium CG10_big_fil_rev_8_21_14_0_10_59_10</name>
    <dbReference type="NCBI Taxonomy" id="1974612"/>
    <lineage>
        <taxon>Bacteria</taxon>
        <taxon>Candidatus Kaiseribacteriota</taxon>
    </lineage>
</organism>
<dbReference type="Proteomes" id="UP000231379">
    <property type="component" value="Unassembled WGS sequence"/>
</dbReference>
<keyword evidence="2 5" id="KW-0689">Ribosomal protein</keyword>
<evidence type="ECO:0000313" key="6">
    <source>
        <dbReference type="EMBL" id="PIR82730.1"/>
    </source>
</evidence>
<evidence type="ECO:0000256" key="1">
    <source>
        <dbReference type="ARBA" id="ARBA00008889"/>
    </source>
</evidence>
<keyword evidence="5" id="KW-0699">rRNA-binding</keyword>
<comment type="caution">
    <text evidence="6">The sequence shown here is derived from an EMBL/GenBank/DDBJ whole genome shotgun (WGS) entry which is preliminary data.</text>
</comment>
<dbReference type="GO" id="GO:1990904">
    <property type="term" value="C:ribonucleoprotein complex"/>
    <property type="evidence" value="ECO:0007669"/>
    <property type="project" value="UniProtKB-KW"/>
</dbReference>
<dbReference type="NCBIfam" id="NF000955">
    <property type="entry name" value="PRK00099.1-1"/>
    <property type="match status" value="1"/>
</dbReference>
<accession>A0A2H0U8M8</accession>
<dbReference type="InterPro" id="IPR001790">
    <property type="entry name" value="Ribosomal_uL10"/>
</dbReference>
<dbReference type="Pfam" id="PF00466">
    <property type="entry name" value="Ribosomal_L10"/>
    <property type="match status" value="1"/>
</dbReference>
<gene>
    <name evidence="5 6" type="primary">rplJ</name>
    <name evidence="6" type="ORF">COU20_00940</name>
</gene>
<dbReference type="SUPFAM" id="SSF160369">
    <property type="entry name" value="Ribosomal protein L10-like"/>
    <property type="match status" value="1"/>
</dbReference>
<evidence type="ECO:0000256" key="2">
    <source>
        <dbReference type="ARBA" id="ARBA00022980"/>
    </source>
</evidence>
<evidence type="ECO:0000256" key="3">
    <source>
        <dbReference type="ARBA" id="ARBA00023274"/>
    </source>
</evidence>
<dbReference type="GO" id="GO:0005840">
    <property type="term" value="C:ribosome"/>
    <property type="evidence" value="ECO:0007669"/>
    <property type="project" value="UniProtKB-KW"/>
</dbReference>
<evidence type="ECO:0000313" key="7">
    <source>
        <dbReference type="Proteomes" id="UP000231379"/>
    </source>
</evidence>
<dbReference type="HAMAP" id="MF_00362">
    <property type="entry name" value="Ribosomal_uL10"/>
    <property type="match status" value="1"/>
</dbReference>
<dbReference type="InterPro" id="IPR047865">
    <property type="entry name" value="Ribosomal_uL10_bac_type"/>
</dbReference>
<comment type="subunit">
    <text evidence="5">Part of the ribosomal stalk of the 50S ribosomal subunit. The N-terminus interacts with L11 and the large rRNA to form the base of the stalk. The C-terminus forms an elongated spine to which L12 dimers bind in a sequential fashion forming a multimeric L10(L12)X complex.</text>
</comment>
<dbReference type="GO" id="GO:0070180">
    <property type="term" value="F:large ribosomal subunit rRNA binding"/>
    <property type="evidence" value="ECO:0007669"/>
    <property type="project" value="UniProtKB-UniRule"/>
</dbReference>
<dbReference type="CDD" id="cd05797">
    <property type="entry name" value="Ribosomal_L10"/>
    <property type="match status" value="1"/>
</dbReference>
<dbReference type="Gene3D" id="3.30.70.1730">
    <property type="match status" value="1"/>
</dbReference>
<dbReference type="GO" id="GO:0006412">
    <property type="term" value="P:translation"/>
    <property type="evidence" value="ECO:0007669"/>
    <property type="project" value="UniProtKB-UniRule"/>
</dbReference>
<proteinExistence type="inferred from homology"/>
<comment type="similarity">
    <text evidence="1 5">Belongs to the universal ribosomal protein uL10 family.</text>
</comment>
<evidence type="ECO:0000256" key="4">
    <source>
        <dbReference type="ARBA" id="ARBA00035202"/>
    </source>
</evidence>
<comment type="function">
    <text evidence="5">Forms part of the ribosomal stalk, playing a central role in the interaction of the ribosome with GTP-bound translation factors.</text>
</comment>
<reference evidence="7" key="1">
    <citation type="submission" date="2017-09" db="EMBL/GenBank/DDBJ databases">
        <title>Depth-based differentiation of microbial function through sediment-hosted aquifers and enrichment of novel symbionts in the deep terrestrial subsurface.</title>
        <authorList>
            <person name="Probst A.J."/>
            <person name="Ladd B."/>
            <person name="Jarett J.K."/>
            <person name="Geller-Mcgrath D.E."/>
            <person name="Sieber C.M.K."/>
            <person name="Emerson J.B."/>
            <person name="Anantharaman K."/>
            <person name="Thomas B.C."/>
            <person name="Malmstrom R."/>
            <person name="Stieglmeier M."/>
            <person name="Klingl A."/>
            <person name="Woyke T."/>
            <person name="Ryan C.M."/>
            <person name="Banfield J.F."/>
        </authorList>
    </citation>
    <scope>NUCLEOTIDE SEQUENCE [LARGE SCALE GENOMIC DNA]</scope>
</reference>
<dbReference type="PANTHER" id="PTHR11560">
    <property type="entry name" value="39S RIBOSOMAL PROTEIN L10, MITOCHONDRIAL"/>
    <property type="match status" value="1"/>
</dbReference>